<dbReference type="EMBL" id="ANJA01003516">
    <property type="protein sequence ID" value="ETO63225.1"/>
    <property type="molecule type" value="Genomic_DNA"/>
</dbReference>
<organism evidence="1 2">
    <name type="scientific">Phytophthora nicotianae P1976</name>
    <dbReference type="NCBI Taxonomy" id="1317066"/>
    <lineage>
        <taxon>Eukaryota</taxon>
        <taxon>Sar</taxon>
        <taxon>Stramenopiles</taxon>
        <taxon>Oomycota</taxon>
        <taxon>Peronosporomycetes</taxon>
        <taxon>Peronosporales</taxon>
        <taxon>Peronosporaceae</taxon>
        <taxon>Phytophthora</taxon>
    </lineage>
</organism>
<reference evidence="1 2" key="1">
    <citation type="submission" date="2013-11" db="EMBL/GenBank/DDBJ databases">
        <title>The Genome Sequence of Phytophthora parasitica P1976.</title>
        <authorList>
            <consortium name="The Broad Institute Genomics Platform"/>
            <person name="Russ C."/>
            <person name="Tyler B."/>
            <person name="Panabieres F."/>
            <person name="Shan W."/>
            <person name="Tripathy S."/>
            <person name="Grunwald N."/>
            <person name="Machado M."/>
            <person name="Johnson C.S."/>
            <person name="Walker B."/>
            <person name="Young S."/>
            <person name="Zeng Q."/>
            <person name="Gargeya S."/>
            <person name="Fitzgerald M."/>
            <person name="Haas B."/>
            <person name="Abouelleil A."/>
            <person name="Allen A.W."/>
            <person name="Alvarado L."/>
            <person name="Arachchi H.M."/>
            <person name="Berlin A.M."/>
            <person name="Chapman S.B."/>
            <person name="Gainer-Dewar J."/>
            <person name="Goldberg J."/>
            <person name="Griggs A."/>
            <person name="Gujja S."/>
            <person name="Hansen M."/>
            <person name="Howarth C."/>
            <person name="Imamovic A."/>
            <person name="Ireland A."/>
            <person name="Larimer J."/>
            <person name="McCowan C."/>
            <person name="Murphy C."/>
            <person name="Pearson M."/>
            <person name="Poon T.W."/>
            <person name="Priest M."/>
            <person name="Roberts A."/>
            <person name="Saif S."/>
            <person name="Shea T."/>
            <person name="Sisk P."/>
            <person name="Sykes S."/>
            <person name="Wortman J."/>
            <person name="Nusbaum C."/>
            <person name="Birren B."/>
        </authorList>
    </citation>
    <scope>NUCLEOTIDE SEQUENCE [LARGE SCALE GENOMIC DNA]</scope>
    <source>
        <strain evidence="1 2">P1976</strain>
    </source>
</reference>
<comment type="caution">
    <text evidence="1">The sequence shown here is derived from an EMBL/GenBank/DDBJ whole genome shotgun (WGS) entry which is preliminary data.</text>
</comment>
<accession>A0A080Z9B4</accession>
<dbReference type="Proteomes" id="UP000028582">
    <property type="component" value="Unassembled WGS sequence"/>
</dbReference>
<proteinExistence type="predicted"/>
<sequence length="130" mass="14891">MEYETCTTSTSSIILIQYEPKTIHRISKMPSRCVSAAPCSCLHRSNMRLYWWPIADLNGLHSPIFYQVNAKVSFYLQDGPSHQAPGLQAAQPLDHGQRHLPSRLLCLLRRRSRHGYVAALPLPEPRRVRE</sequence>
<protein>
    <submittedName>
        <fullName evidence="1">Uncharacterized protein</fullName>
    </submittedName>
</protein>
<dbReference type="AlphaFoldDB" id="A0A080Z9B4"/>
<gene>
    <name evidence="1" type="ORF">F444_19041</name>
</gene>
<evidence type="ECO:0000313" key="1">
    <source>
        <dbReference type="EMBL" id="ETO63225.1"/>
    </source>
</evidence>
<name>A0A080Z9B4_PHYNI</name>
<evidence type="ECO:0000313" key="2">
    <source>
        <dbReference type="Proteomes" id="UP000028582"/>
    </source>
</evidence>